<keyword evidence="4" id="KW-0539">Nucleus</keyword>
<evidence type="ECO:0000256" key="5">
    <source>
        <dbReference type="SAM" id="MobiDB-lite"/>
    </source>
</evidence>
<dbReference type="InterPro" id="IPR052761">
    <property type="entry name" value="Fungal_Detox/Toxin_TFs"/>
</dbReference>
<proteinExistence type="predicted"/>
<evidence type="ECO:0000256" key="2">
    <source>
        <dbReference type="ARBA" id="ARBA00023125"/>
    </source>
</evidence>
<dbReference type="PANTHER" id="PTHR47425">
    <property type="entry name" value="FARB-RELATED"/>
    <property type="match status" value="1"/>
</dbReference>
<organism evidence="8 9">
    <name type="scientific">Byssochlamys spectabilis (strain No. 5 / NBRC 109023)</name>
    <name type="common">Paecilomyces variotii</name>
    <dbReference type="NCBI Taxonomy" id="1356009"/>
    <lineage>
        <taxon>Eukaryota</taxon>
        <taxon>Fungi</taxon>
        <taxon>Dikarya</taxon>
        <taxon>Ascomycota</taxon>
        <taxon>Pezizomycotina</taxon>
        <taxon>Eurotiomycetes</taxon>
        <taxon>Eurotiomycetidae</taxon>
        <taxon>Eurotiales</taxon>
        <taxon>Thermoascaceae</taxon>
        <taxon>Paecilomyces</taxon>
    </lineage>
</organism>
<dbReference type="SUPFAM" id="SSF57701">
    <property type="entry name" value="Zn2/Cys6 DNA-binding domain"/>
    <property type="match status" value="1"/>
</dbReference>
<keyword evidence="2" id="KW-0238">DNA-binding</keyword>
<keyword evidence="6" id="KW-0812">Transmembrane</keyword>
<dbReference type="eggNOG" id="ENOG502TDRI">
    <property type="taxonomic scope" value="Eukaryota"/>
</dbReference>
<feature type="domain" description="Zn(2)-C6 fungal-type" evidence="7">
    <location>
        <begin position="30"/>
        <end position="63"/>
    </location>
</feature>
<dbReference type="GO" id="GO:0000981">
    <property type="term" value="F:DNA-binding transcription factor activity, RNA polymerase II-specific"/>
    <property type="evidence" value="ECO:0007669"/>
    <property type="project" value="InterPro"/>
</dbReference>
<feature type="region of interest" description="Disordered" evidence="5">
    <location>
        <begin position="70"/>
        <end position="139"/>
    </location>
</feature>
<gene>
    <name evidence="8" type="ORF">PVAR5_2584</name>
</gene>
<feature type="compositionally biased region" description="Polar residues" evidence="5">
    <location>
        <begin position="73"/>
        <end position="91"/>
    </location>
</feature>
<dbReference type="AlphaFoldDB" id="V5FBF0"/>
<dbReference type="SMART" id="SM00066">
    <property type="entry name" value="GAL4"/>
    <property type="match status" value="1"/>
</dbReference>
<dbReference type="Gene3D" id="4.10.240.10">
    <property type="entry name" value="Zn(2)-C6 fungal-type DNA-binding domain"/>
    <property type="match status" value="1"/>
</dbReference>
<feature type="transmembrane region" description="Helical" evidence="6">
    <location>
        <begin position="554"/>
        <end position="575"/>
    </location>
</feature>
<sequence length="693" mass="77027">MAEQFTDTTVVMPNNESATRGHLGRRAAKACASCRSRKVRCDALLRRPGPCTNCDLNQVPCAFLPRRTRGRPSIQQEQMRRSSVQVAQSDTQGDHSDIGTISTPSGDLAWGAASNRGTVSTESDQRPGSPKSLDPMGEGMDSNIPSLTDYIDLDTSEMETLLFANSEDLLGPFLSCPSDQHLGGQQSTTDIIESPSFEKHAEIDGYRANFTPPFPWLRPWAPPSHVSGDSWRLIVDKGTLNLPSVATIRKLIRLHFTYFHPSFPVLDEHVFQRIFHSLSSEEQPFAVTADGSLPRIELSLLKAIMFVSSAALDDMIEDDLFNTGNQGHLSLTKTRQWRRIYGCWYLRATGLVLGLKNTSRPEMLDAPAPSLSLSDMIEDIQCATFLRPETKQGLAEFFIARVALATDTTGLCKVLLAQLHKNVTSDRIASRLGKSSLGEIEDSEISLQEWRARHEHLFERTPTAEIPLSVHVGYANEPVSDKEEADRPAFYVARSMLTLLYEYTVSTLHQTSLSTCYKSPSTWAFLVREPSTKALWKSVKATVKELRFLHSQGLLRMMPVTIIVFIFIPLTLYCISVKFGVHFDTEIVSDLAICGSCLRSLEEKYQVGEFFQQLLDASLAIVHENIANFRNEHSERGTQNMIDNPVNSLPGLDIPYHLLPTEIHAAVIRFQDASLATGSIDTVRSRDLAIAGG</sequence>
<evidence type="ECO:0000313" key="8">
    <source>
        <dbReference type="EMBL" id="GAD93964.1"/>
    </source>
</evidence>
<evidence type="ECO:0000256" key="1">
    <source>
        <dbReference type="ARBA" id="ARBA00023015"/>
    </source>
</evidence>
<keyword evidence="9" id="KW-1185">Reference proteome</keyword>
<name>V5FBF0_BYSSN</name>
<dbReference type="Pfam" id="PF00172">
    <property type="entry name" value="Zn_clus"/>
    <property type="match status" value="1"/>
</dbReference>
<dbReference type="CDD" id="cd00067">
    <property type="entry name" value="GAL4"/>
    <property type="match status" value="1"/>
</dbReference>
<keyword evidence="6" id="KW-0472">Membrane</keyword>
<dbReference type="InParanoid" id="V5FBF0"/>
<keyword evidence="1" id="KW-0805">Transcription regulation</keyword>
<dbReference type="Proteomes" id="UP000018001">
    <property type="component" value="Unassembled WGS sequence"/>
</dbReference>
<evidence type="ECO:0000256" key="3">
    <source>
        <dbReference type="ARBA" id="ARBA00023163"/>
    </source>
</evidence>
<dbReference type="OrthoDB" id="4117425at2759"/>
<dbReference type="EMBL" id="BAUL01000073">
    <property type="protein sequence ID" value="GAD93964.1"/>
    <property type="molecule type" value="Genomic_DNA"/>
</dbReference>
<protein>
    <submittedName>
        <fullName evidence="8">Fungal specific transcription factor domain protein</fullName>
    </submittedName>
</protein>
<evidence type="ECO:0000256" key="4">
    <source>
        <dbReference type="ARBA" id="ARBA00023242"/>
    </source>
</evidence>
<dbReference type="PROSITE" id="PS00463">
    <property type="entry name" value="ZN2_CY6_FUNGAL_1"/>
    <property type="match status" value="1"/>
</dbReference>
<dbReference type="InterPro" id="IPR036864">
    <property type="entry name" value="Zn2-C6_fun-type_DNA-bd_sf"/>
</dbReference>
<evidence type="ECO:0000256" key="6">
    <source>
        <dbReference type="SAM" id="Phobius"/>
    </source>
</evidence>
<dbReference type="CDD" id="cd12148">
    <property type="entry name" value="fungal_TF_MHR"/>
    <property type="match status" value="1"/>
</dbReference>
<comment type="caution">
    <text evidence="8">The sequence shown here is derived from an EMBL/GenBank/DDBJ whole genome shotgun (WGS) entry which is preliminary data.</text>
</comment>
<evidence type="ECO:0000313" key="9">
    <source>
        <dbReference type="Proteomes" id="UP000018001"/>
    </source>
</evidence>
<dbReference type="PROSITE" id="PS50048">
    <property type="entry name" value="ZN2_CY6_FUNGAL_2"/>
    <property type="match status" value="1"/>
</dbReference>
<dbReference type="HOGENOM" id="CLU_356399_0_0_1"/>
<reference evidence="9" key="1">
    <citation type="journal article" date="2014" name="Genome Announc.">
        <title>Draft genome sequence of the formaldehyde-resistant fungus Byssochlamys spectabilis No. 5 (anamorph Paecilomyces variotii No. 5) (NBRC109023).</title>
        <authorList>
            <person name="Oka T."/>
            <person name="Ekino K."/>
            <person name="Fukuda K."/>
            <person name="Nomura Y."/>
        </authorList>
    </citation>
    <scope>NUCLEOTIDE SEQUENCE [LARGE SCALE GENOMIC DNA]</scope>
    <source>
        <strain evidence="9">No. 5 / NBRC 109023</strain>
    </source>
</reference>
<dbReference type="PANTHER" id="PTHR47425:SF2">
    <property type="entry name" value="FARB-RELATED"/>
    <property type="match status" value="1"/>
</dbReference>
<dbReference type="GO" id="GO:0003677">
    <property type="term" value="F:DNA binding"/>
    <property type="evidence" value="ECO:0007669"/>
    <property type="project" value="UniProtKB-KW"/>
</dbReference>
<dbReference type="InterPro" id="IPR001138">
    <property type="entry name" value="Zn2Cys6_DnaBD"/>
</dbReference>
<keyword evidence="3" id="KW-0804">Transcription</keyword>
<evidence type="ECO:0000259" key="7">
    <source>
        <dbReference type="PROSITE" id="PS50048"/>
    </source>
</evidence>
<dbReference type="GO" id="GO:0008270">
    <property type="term" value="F:zinc ion binding"/>
    <property type="evidence" value="ECO:0007669"/>
    <property type="project" value="InterPro"/>
</dbReference>
<keyword evidence="6" id="KW-1133">Transmembrane helix</keyword>
<accession>V5FBF0</accession>